<keyword evidence="7" id="KW-0479">Metal-binding</keyword>
<dbReference type="PROSITE" id="PS50908">
    <property type="entry name" value="RWD"/>
    <property type="match status" value="1"/>
</dbReference>
<keyword evidence="9 12" id="KW-0863">Zinc-finger</keyword>
<dbReference type="InterPro" id="IPR002867">
    <property type="entry name" value="IBR_dom"/>
</dbReference>
<dbReference type="CDD" id="cd20341">
    <property type="entry name" value="BRcat_RBR_RNF14"/>
    <property type="match status" value="1"/>
</dbReference>
<dbReference type="SUPFAM" id="SSF54495">
    <property type="entry name" value="UBC-like"/>
    <property type="match status" value="1"/>
</dbReference>
<organism evidence="16 17">
    <name type="scientific">Panicum virgatum</name>
    <name type="common">Blackwell switchgrass</name>
    <dbReference type="NCBI Taxonomy" id="38727"/>
    <lineage>
        <taxon>Eukaryota</taxon>
        <taxon>Viridiplantae</taxon>
        <taxon>Streptophyta</taxon>
        <taxon>Embryophyta</taxon>
        <taxon>Tracheophyta</taxon>
        <taxon>Spermatophyta</taxon>
        <taxon>Magnoliopsida</taxon>
        <taxon>Liliopsida</taxon>
        <taxon>Poales</taxon>
        <taxon>Poaceae</taxon>
        <taxon>PACMAD clade</taxon>
        <taxon>Panicoideae</taxon>
        <taxon>Panicodae</taxon>
        <taxon>Paniceae</taxon>
        <taxon>Panicinae</taxon>
        <taxon>Panicum</taxon>
        <taxon>Panicum sect. Hiantes</taxon>
    </lineage>
</organism>
<evidence type="ECO:0000256" key="8">
    <source>
        <dbReference type="ARBA" id="ARBA00022737"/>
    </source>
</evidence>
<dbReference type="SUPFAM" id="SSF57850">
    <property type="entry name" value="RING/U-box"/>
    <property type="match status" value="4"/>
</dbReference>
<dbReference type="PANTHER" id="PTHR11685">
    <property type="entry name" value="RBR FAMILY RING FINGER AND IBR DOMAIN-CONTAINING"/>
    <property type="match status" value="1"/>
</dbReference>
<dbReference type="GO" id="GO:0008270">
    <property type="term" value="F:zinc ion binding"/>
    <property type="evidence" value="ECO:0007669"/>
    <property type="project" value="UniProtKB-KW"/>
</dbReference>
<dbReference type="CDD" id="cd20336">
    <property type="entry name" value="Rcat_RBR"/>
    <property type="match status" value="1"/>
</dbReference>
<gene>
    <name evidence="16" type="ORF">PVAP13_7NG289100</name>
</gene>
<dbReference type="Gene3D" id="3.10.110.10">
    <property type="entry name" value="Ubiquitin Conjugating Enzyme"/>
    <property type="match status" value="1"/>
</dbReference>
<dbReference type="Pfam" id="PF05773">
    <property type="entry name" value="RWD"/>
    <property type="match status" value="1"/>
</dbReference>
<dbReference type="SMART" id="SM00647">
    <property type="entry name" value="IBR"/>
    <property type="match status" value="2"/>
</dbReference>
<keyword evidence="8" id="KW-0677">Repeat</keyword>
<comment type="function">
    <text evidence="3">Might act as an E3 ubiquitin-protein ligase, or as part of E3 complex, which accepts ubiquitin from specific E2 ubiquitin-conjugating enzymes and then transfers it to substrates.</text>
</comment>
<comment type="catalytic activity">
    <reaction evidence="1">
        <text>[E2 ubiquitin-conjugating enzyme]-S-ubiquitinyl-L-cysteine + [acceptor protein]-L-lysine = [E2 ubiquitin-conjugating enzyme]-L-cysteine + [acceptor protein]-N(6)-ubiquitinyl-L-lysine.</text>
        <dbReference type="EC" id="2.3.2.31"/>
    </reaction>
</comment>
<dbReference type="GO" id="GO:0016567">
    <property type="term" value="P:protein ubiquitination"/>
    <property type="evidence" value="ECO:0007669"/>
    <property type="project" value="InterPro"/>
</dbReference>
<dbReference type="PROSITE" id="PS00518">
    <property type="entry name" value="ZF_RING_1"/>
    <property type="match status" value="1"/>
</dbReference>
<keyword evidence="11" id="KW-0862">Zinc</keyword>
<comment type="cofactor">
    <cofactor evidence="2">
        <name>Zn(2+)</name>
        <dbReference type="ChEBI" id="CHEBI:29105"/>
    </cofactor>
</comment>
<dbReference type="Pfam" id="PF01485">
    <property type="entry name" value="IBR"/>
    <property type="match status" value="1"/>
</dbReference>
<dbReference type="PROSITE" id="PS51873">
    <property type="entry name" value="TRIAD"/>
    <property type="match status" value="1"/>
</dbReference>
<sequence>MESPRAEREPSPEAVAAESRELAVLREMMLRARREGEDPQVPDEQLRSNDQLQQDEMMALEAIYGDNIGIFCEKTGLRSFEIHVHCEIPDDLSVSAELFQDVDDHDLKSRFLDTFSVQHLPPMSLTCLMPQSYPSLHPPYFTLTVQWLDSVKISSLCDMLDSIWTQQPGQEILYEWVQWLQSYALSHVGFVDGIVIRQPDMMIGPVDVRAVGEIVSVESAVQCLISYNEERCHESFLNGLHDCMICFSEHPGLDFIKLPCLHYYCRRCMETYSRMHVKEGTVMELLCPGDKCQGVIPPNLLKRLLGDADFERWERLILERTLDSMVDVTYCPRCGTVCLEDEENNAQCSKCFFSFCTLCRERRHIGDICMTPEEKLLSLQDREKVCSSSSSGKVDTSTDLFNELVSIKEALRDAVPCPHCRIAISRVSGCNHMHCRNCGNGFCYDCGEPLDYHRIHQCRLDEVQKSVRQADVVKQIQKEVTAQRFRNYPCPSCHQQNPKVGNNNHIFCWACQVHYCALCGKVVRKSSEHYGPRGCKQHTVDAVDPSSEGRMRSLVRKMFHGGRAKR</sequence>
<dbReference type="Pfam" id="PF22191">
    <property type="entry name" value="IBR_1"/>
    <property type="match status" value="1"/>
</dbReference>
<comment type="caution">
    <text evidence="16">The sequence shown here is derived from an EMBL/GenBank/DDBJ whole genome shotgun (WGS) entry which is preliminary data.</text>
</comment>
<comment type="similarity">
    <text evidence="4">Belongs to the RBR family. Ariadne subfamily.</text>
</comment>
<dbReference type="Gene3D" id="1.20.120.1750">
    <property type="match status" value="1"/>
</dbReference>
<name>A0A8T0Q505_PANVG</name>
<dbReference type="InterPro" id="IPR013083">
    <property type="entry name" value="Znf_RING/FYVE/PHD"/>
</dbReference>
<dbReference type="FunFam" id="3.30.40.10:FF:000358">
    <property type="entry name" value="RBR-type E3 ubiquitin transferase"/>
    <property type="match status" value="1"/>
</dbReference>
<evidence type="ECO:0000259" key="13">
    <source>
        <dbReference type="PROSITE" id="PS50089"/>
    </source>
</evidence>
<evidence type="ECO:0000259" key="14">
    <source>
        <dbReference type="PROSITE" id="PS50908"/>
    </source>
</evidence>
<evidence type="ECO:0000256" key="10">
    <source>
        <dbReference type="ARBA" id="ARBA00022786"/>
    </source>
</evidence>
<dbReference type="InterPro" id="IPR016135">
    <property type="entry name" value="UBQ-conjugating_enzyme/RWD"/>
</dbReference>
<evidence type="ECO:0000256" key="5">
    <source>
        <dbReference type="ARBA" id="ARBA00012251"/>
    </source>
</evidence>
<keyword evidence="10" id="KW-0833">Ubl conjugation pathway</keyword>
<dbReference type="Gene3D" id="3.30.40.10">
    <property type="entry name" value="Zinc/RING finger domain, C3HC4 (zinc finger)"/>
    <property type="match status" value="1"/>
</dbReference>
<feature type="domain" description="RING-type" evidence="15">
    <location>
        <begin position="239"/>
        <end position="462"/>
    </location>
</feature>
<dbReference type="InterPro" id="IPR017907">
    <property type="entry name" value="Znf_RING_CS"/>
</dbReference>
<dbReference type="PROSITE" id="PS50089">
    <property type="entry name" value="ZF_RING_2"/>
    <property type="match status" value="1"/>
</dbReference>
<proteinExistence type="inferred from homology"/>
<evidence type="ECO:0000256" key="12">
    <source>
        <dbReference type="PROSITE-ProRule" id="PRU00175"/>
    </source>
</evidence>
<evidence type="ECO:0000256" key="11">
    <source>
        <dbReference type="ARBA" id="ARBA00022833"/>
    </source>
</evidence>
<dbReference type="InterPro" id="IPR031127">
    <property type="entry name" value="E3_UB_ligase_RBR"/>
</dbReference>
<feature type="domain" description="RING-type" evidence="13">
    <location>
        <begin position="243"/>
        <end position="291"/>
    </location>
</feature>
<feature type="domain" description="RWD" evidence="14">
    <location>
        <begin position="55"/>
        <end position="187"/>
    </location>
</feature>
<dbReference type="SMART" id="SM00591">
    <property type="entry name" value="RWD"/>
    <property type="match status" value="1"/>
</dbReference>
<accession>A0A8T0Q505</accession>
<dbReference type="EMBL" id="CM029050">
    <property type="protein sequence ID" value="KAG2568415.1"/>
    <property type="molecule type" value="Genomic_DNA"/>
</dbReference>
<evidence type="ECO:0000256" key="2">
    <source>
        <dbReference type="ARBA" id="ARBA00001947"/>
    </source>
</evidence>
<dbReference type="GO" id="GO:0061630">
    <property type="term" value="F:ubiquitin protein ligase activity"/>
    <property type="evidence" value="ECO:0007669"/>
    <property type="project" value="UniProtKB-EC"/>
</dbReference>
<dbReference type="InterPro" id="IPR006575">
    <property type="entry name" value="RWD_dom"/>
</dbReference>
<dbReference type="EC" id="2.3.2.31" evidence="5"/>
<reference evidence="16" key="1">
    <citation type="submission" date="2020-05" db="EMBL/GenBank/DDBJ databases">
        <title>WGS assembly of Panicum virgatum.</title>
        <authorList>
            <person name="Lovell J.T."/>
            <person name="Jenkins J."/>
            <person name="Shu S."/>
            <person name="Juenger T.E."/>
            <person name="Schmutz J."/>
        </authorList>
    </citation>
    <scope>NUCLEOTIDE SEQUENCE</scope>
    <source>
        <strain evidence="16">AP13</strain>
    </source>
</reference>
<evidence type="ECO:0000256" key="3">
    <source>
        <dbReference type="ARBA" id="ARBA00003976"/>
    </source>
</evidence>
<keyword evidence="17" id="KW-1185">Reference proteome</keyword>
<dbReference type="Proteomes" id="UP000823388">
    <property type="component" value="Chromosome 7N"/>
</dbReference>
<dbReference type="OrthoDB" id="1431934at2759"/>
<evidence type="ECO:0000256" key="4">
    <source>
        <dbReference type="ARBA" id="ARBA00005884"/>
    </source>
</evidence>
<keyword evidence="6" id="KW-0808">Transferase</keyword>
<evidence type="ECO:0000313" key="17">
    <source>
        <dbReference type="Proteomes" id="UP000823388"/>
    </source>
</evidence>
<evidence type="ECO:0000256" key="1">
    <source>
        <dbReference type="ARBA" id="ARBA00001798"/>
    </source>
</evidence>
<dbReference type="InterPro" id="IPR044066">
    <property type="entry name" value="TRIAD_supradom"/>
</dbReference>
<evidence type="ECO:0000256" key="9">
    <source>
        <dbReference type="ARBA" id="ARBA00022771"/>
    </source>
</evidence>
<protein>
    <recommendedName>
        <fullName evidence="5">RBR-type E3 ubiquitin transferase</fullName>
        <ecNumber evidence="5">2.3.2.31</ecNumber>
    </recommendedName>
</protein>
<dbReference type="SMART" id="SM00184">
    <property type="entry name" value="RING"/>
    <property type="match status" value="3"/>
</dbReference>
<dbReference type="CDD" id="cd23821">
    <property type="entry name" value="RWD_IMPACT"/>
    <property type="match status" value="1"/>
</dbReference>
<evidence type="ECO:0000259" key="15">
    <source>
        <dbReference type="PROSITE" id="PS51873"/>
    </source>
</evidence>
<evidence type="ECO:0000313" key="16">
    <source>
        <dbReference type="EMBL" id="KAG2568415.1"/>
    </source>
</evidence>
<evidence type="ECO:0000256" key="7">
    <source>
        <dbReference type="ARBA" id="ARBA00022723"/>
    </source>
</evidence>
<dbReference type="AlphaFoldDB" id="A0A8T0Q505"/>
<evidence type="ECO:0000256" key="6">
    <source>
        <dbReference type="ARBA" id="ARBA00022679"/>
    </source>
</evidence>
<dbReference type="InterPro" id="IPR001841">
    <property type="entry name" value="Znf_RING"/>
</dbReference>